<evidence type="ECO:0000313" key="2">
    <source>
        <dbReference type="Proteomes" id="UP000030988"/>
    </source>
</evidence>
<organism evidence="1 2">
    <name type="scientific">Croceibacterium mercuriale</name>
    <dbReference type="NCBI Taxonomy" id="1572751"/>
    <lineage>
        <taxon>Bacteria</taxon>
        <taxon>Pseudomonadati</taxon>
        <taxon>Pseudomonadota</taxon>
        <taxon>Alphaproteobacteria</taxon>
        <taxon>Sphingomonadales</taxon>
        <taxon>Erythrobacteraceae</taxon>
        <taxon>Croceibacterium</taxon>
    </lineage>
</organism>
<sequence>MAGLRLSQLGRNDEAQGPVAAVLLARAVMPTHAMTVNLCRGDLTAARALLVERLADEETRTWALNFVQPEAERALTPLDRLMQPPAEAIHTAPDVIAAAAAVGRILPEPINATLPASFDPFRANPATGLPDAGVA</sequence>
<comment type="caution">
    <text evidence="1">The sequence shown here is derived from an EMBL/GenBank/DDBJ whole genome shotgun (WGS) entry which is preliminary data.</text>
</comment>
<dbReference type="AlphaFoldDB" id="A0A0B2C0L9"/>
<proteinExistence type="predicted"/>
<gene>
    <name evidence="1" type="ORF">PK98_02365</name>
</gene>
<accession>A0A0B2C0L9</accession>
<dbReference type="Proteomes" id="UP000030988">
    <property type="component" value="Unassembled WGS sequence"/>
</dbReference>
<name>A0A0B2C0L9_9SPHN</name>
<keyword evidence="2" id="KW-1185">Reference proteome</keyword>
<dbReference type="RefSeq" id="WP_039093995.1">
    <property type="nucleotide sequence ID" value="NZ_JTDN01000001.1"/>
</dbReference>
<dbReference type="EMBL" id="JTDN01000001">
    <property type="protein sequence ID" value="KHL25541.1"/>
    <property type="molecule type" value="Genomic_DNA"/>
</dbReference>
<protein>
    <submittedName>
        <fullName evidence="1">Uncharacterized protein</fullName>
    </submittedName>
</protein>
<evidence type="ECO:0000313" key="1">
    <source>
        <dbReference type="EMBL" id="KHL25541.1"/>
    </source>
</evidence>
<reference evidence="1 2" key="1">
    <citation type="submission" date="2014-11" db="EMBL/GenBank/DDBJ databases">
        <title>Draft genome sequence of Kirrobacter mercurialis.</title>
        <authorList>
            <person name="Coil D.A."/>
            <person name="Eisen J.A."/>
        </authorList>
    </citation>
    <scope>NUCLEOTIDE SEQUENCE [LARGE SCALE GENOMIC DNA]</scope>
    <source>
        <strain evidence="1 2">Coronado</strain>
    </source>
</reference>